<dbReference type="Gene3D" id="1.10.720.180">
    <property type="match status" value="1"/>
</dbReference>
<dbReference type="Pfam" id="PF22113">
    <property type="entry name" value="Mtrc-MtrF_II-IV_dom"/>
    <property type="match status" value="1"/>
</dbReference>
<keyword evidence="5" id="KW-1185">Reference proteome</keyword>
<feature type="domain" description="Outer membrane cytochrome MtrC/MtrF-like" evidence="3">
    <location>
        <begin position="589"/>
        <end position="815"/>
    </location>
</feature>
<evidence type="ECO:0000259" key="3">
    <source>
        <dbReference type="Pfam" id="PF22113"/>
    </source>
</evidence>
<dbReference type="PROSITE" id="PS51257">
    <property type="entry name" value="PROKAR_LIPOPROTEIN"/>
    <property type="match status" value="1"/>
</dbReference>
<dbReference type="EMBL" id="AP025591">
    <property type="protein sequence ID" value="BDG03149.1"/>
    <property type="molecule type" value="Genomic_DNA"/>
</dbReference>
<name>A0ABN6MTQ8_9BACT</name>
<dbReference type="Proteomes" id="UP001162891">
    <property type="component" value="Chromosome"/>
</dbReference>
<accession>A0ABN6MTQ8</accession>
<feature type="region of interest" description="Disordered" evidence="1">
    <location>
        <begin position="28"/>
        <end position="62"/>
    </location>
</feature>
<feature type="chain" id="PRO_5046805460" description="Outer membrane cytochrome MtrC/MtrF-like domain-containing protein" evidence="2">
    <location>
        <begin position="32"/>
        <end position="829"/>
    </location>
</feature>
<evidence type="ECO:0000313" key="4">
    <source>
        <dbReference type="EMBL" id="BDG03149.1"/>
    </source>
</evidence>
<gene>
    <name evidence="4" type="ORF">AMOR_21450</name>
</gene>
<feature type="signal peptide" evidence="2">
    <location>
        <begin position="1"/>
        <end position="31"/>
    </location>
</feature>
<feature type="compositionally biased region" description="Low complexity" evidence="1">
    <location>
        <begin position="44"/>
        <end position="62"/>
    </location>
</feature>
<reference evidence="5" key="1">
    <citation type="journal article" date="2022" name="Int. J. Syst. Evol. Microbiol.">
        <title>Anaeromyxobacter oryzae sp. nov., Anaeromyxobacter diazotrophicus sp. nov. and Anaeromyxobacter paludicola sp. nov., isolated from paddy soils.</title>
        <authorList>
            <person name="Itoh H."/>
            <person name="Xu Z."/>
            <person name="Mise K."/>
            <person name="Masuda Y."/>
            <person name="Ushijima N."/>
            <person name="Hayakawa C."/>
            <person name="Shiratori Y."/>
            <person name="Senoo K."/>
        </authorList>
    </citation>
    <scope>NUCLEOTIDE SEQUENCE [LARGE SCALE GENOMIC DNA]</scope>
    <source>
        <strain evidence="5">Red232</strain>
    </source>
</reference>
<dbReference type="InterPro" id="IPR036280">
    <property type="entry name" value="Multihaem_cyt_sf"/>
</dbReference>
<evidence type="ECO:0000313" key="5">
    <source>
        <dbReference type="Proteomes" id="UP001162891"/>
    </source>
</evidence>
<organism evidence="4 5">
    <name type="scientific">Anaeromyxobacter oryzae</name>
    <dbReference type="NCBI Taxonomy" id="2918170"/>
    <lineage>
        <taxon>Bacteria</taxon>
        <taxon>Pseudomonadati</taxon>
        <taxon>Myxococcota</taxon>
        <taxon>Myxococcia</taxon>
        <taxon>Myxococcales</taxon>
        <taxon>Cystobacterineae</taxon>
        <taxon>Anaeromyxobacteraceae</taxon>
        <taxon>Anaeromyxobacter</taxon>
    </lineage>
</organism>
<evidence type="ECO:0000256" key="2">
    <source>
        <dbReference type="SAM" id="SignalP"/>
    </source>
</evidence>
<dbReference type="InterPro" id="IPR054337">
    <property type="entry name" value="Mtrc-MtrF-like_dom_II/IV"/>
</dbReference>
<dbReference type="SUPFAM" id="SSF48695">
    <property type="entry name" value="Multiheme cytochromes"/>
    <property type="match status" value="2"/>
</dbReference>
<proteinExistence type="predicted"/>
<keyword evidence="2" id="KW-0732">Signal</keyword>
<protein>
    <recommendedName>
        <fullName evidence="3">Outer membrane cytochrome MtrC/MtrF-like domain-containing protein</fullName>
    </recommendedName>
</protein>
<feature type="compositionally biased region" description="Low complexity" evidence="1">
    <location>
        <begin position="28"/>
        <end position="38"/>
    </location>
</feature>
<evidence type="ECO:0000256" key="1">
    <source>
        <dbReference type="SAM" id="MobiDB-lite"/>
    </source>
</evidence>
<sequence>MRALARVVGRVLLSAALVLTACSGASGPEGAAGASGPTGPTGPTGPSGSTGPTGPTGSTGPAGCDAAVAGAAAPLDVSVAVSSPASGAFFTPGEQPVLTIRIVDPCGRAVTPAALGTLNLYLAGPRAATLTRTASRLLNAVTDRNASDRQHHYVNLKAPRWADPAQANLSTAADGSLVYTLAPITSEPAGTYTAGVWVRTTGDTFQTLAVSELRIGSASPEPDVYADACRKCHLGASSGVVGMQHAFPSAVAPDGLFSLDQAAVASCQLCHNLDGYSANPTVRKVHGAHRGVRLASAGVAHPEYQLGADPTLTEFLDVTFPSMPGAERDCAACHADDRWATRPSRLACGTCHDNLYFDTGALNPPRVFGRPAAGACTQDPDCASFGALAVCDVGSGTCERSAHPPQADDAQCTGCHTADGSGSSPIAARHEIVSRTRSRRLAFTGVAVLGGTGPGGSFAVSDVPRLRFKLVTGAGDPVTDVVSSSRYSVFAIVAGPVEARQRVVQTTSRSALSFDAASGIYTLTLPAWPALALAPVNTSATPAPNPPGSYTLYAYVAEAVTAGGESFRDVASTTQEVAFGGAVATRASQVITTGACDACHAEVQAHGGVRRVAEACGTCHTAGAVDRTVASKGAACSTGAQCAGNAAGWEDCLDTNADGTPDTCVITTDPTPDASIELSTLTHRVHLARLLGGYAERQNLVAPGALALVGFLNGPVDLSQGLLPQDVRNCAACHADAGNACASDAQCGFGQACRASRCENVAWLVPSSRACLGCHDTAAAAGHAALETWSAPEGPVETCDVCHGAGAAYAPDVVHRLVDPYVPPLPRSR</sequence>
<dbReference type="RefSeq" id="WP_248360893.1">
    <property type="nucleotide sequence ID" value="NZ_AP025591.1"/>
</dbReference>